<dbReference type="PANTHER" id="PTHR43596:SF1">
    <property type="entry name" value="ADP,ATP CARRIER PROTEIN"/>
    <property type="match status" value="1"/>
</dbReference>
<feature type="transmembrane region" description="Helical" evidence="1">
    <location>
        <begin position="304"/>
        <end position="335"/>
    </location>
</feature>
<evidence type="ECO:0000256" key="1">
    <source>
        <dbReference type="SAM" id="Phobius"/>
    </source>
</evidence>
<feature type="transmembrane region" description="Helical" evidence="1">
    <location>
        <begin position="110"/>
        <end position="134"/>
    </location>
</feature>
<evidence type="ECO:0000313" key="2">
    <source>
        <dbReference type="EMBL" id="VFR19815.1"/>
    </source>
</evidence>
<gene>
    <name evidence="2" type="ORF">AMP9_3449</name>
</gene>
<dbReference type="EMBL" id="CAADHY010000014">
    <property type="protein sequence ID" value="VFR19815.1"/>
    <property type="molecule type" value="Genomic_DNA"/>
</dbReference>
<dbReference type="SUPFAM" id="SSF103473">
    <property type="entry name" value="MFS general substrate transporter"/>
    <property type="match status" value="1"/>
</dbReference>
<feature type="transmembrane region" description="Helical" evidence="1">
    <location>
        <begin position="86"/>
        <end position="104"/>
    </location>
</feature>
<protein>
    <submittedName>
        <fullName evidence="2">Putative inner membrane protein</fullName>
    </submittedName>
</protein>
<proteinExistence type="predicted"/>
<dbReference type="Pfam" id="PF07690">
    <property type="entry name" value="MFS_1"/>
    <property type="match status" value="1"/>
</dbReference>
<feature type="transmembrane region" description="Helical" evidence="1">
    <location>
        <begin position="20"/>
        <end position="37"/>
    </location>
</feature>
<reference evidence="2" key="1">
    <citation type="submission" date="2019-03" db="EMBL/GenBank/DDBJ databases">
        <authorList>
            <person name="Danneels B."/>
        </authorList>
    </citation>
    <scope>NUCLEOTIDE SEQUENCE</scope>
</reference>
<keyword evidence="1" id="KW-0812">Transmembrane</keyword>
<feature type="transmembrane region" description="Helical" evidence="1">
    <location>
        <begin position="175"/>
        <end position="196"/>
    </location>
</feature>
<organism evidence="2">
    <name type="scientific">plant metagenome</name>
    <dbReference type="NCBI Taxonomy" id="1297885"/>
    <lineage>
        <taxon>unclassified sequences</taxon>
        <taxon>metagenomes</taxon>
        <taxon>organismal metagenomes</taxon>
    </lineage>
</organism>
<feature type="transmembrane region" description="Helical" evidence="1">
    <location>
        <begin position="394"/>
        <end position="414"/>
    </location>
</feature>
<sequence length="432" mass="46704">MMQSHVTRLLKIERVEAAPVIAGFLMLFTLFVCYFAMRPIRETMGIVGGVGNLQWLFTATFVATLAVAPLFGWLASRAKRRNISRWTYGFFSINILAFALAIGLHGEVVWLARIFFVWLSVFNLMAISLAWSVLVDVFDTEQAKRLFAVMAAGASLGGLAGPVIGVLFVTSIGNAGLLVVAAVMLVVTAACADYLLARHVSVDAASAAAKPGEAGVRLGGNPFEGALHVFTSPLLLGIGVFVVLLASVNTFLYFEQARFVAEHFSDRAEQTRFFSGVDAVVQFLTLLIQVFLTGRIATTFGVRALLLTVPVVMTIGFLALSVSMALGMFVVVMVVRRVGEYALVRPGREMLFTAVPPGDKYKAKNFIDTVVYRGADAASGWFKAASDILLSPQMGAIAGAGFALAWVFSGIYTLRQYRQEEARALVTRKLAT</sequence>
<keyword evidence="1" id="KW-0472">Membrane</keyword>
<dbReference type="InterPro" id="IPR036259">
    <property type="entry name" value="MFS_trans_sf"/>
</dbReference>
<dbReference type="Gene3D" id="1.20.1250.20">
    <property type="entry name" value="MFS general substrate transporter like domains"/>
    <property type="match status" value="1"/>
</dbReference>
<feature type="transmembrane region" description="Helical" evidence="1">
    <location>
        <begin position="146"/>
        <end position="169"/>
    </location>
</feature>
<keyword evidence="1" id="KW-1133">Transmembrane helix</keyword>
<dbReference type="InterPro" id="IPR011701">
    <property type="entry name" value="MFS"/>
</dbReference>
<feature type="transmembrane region" description="Helical" evidence="1">
    <location>
        <begin position="53"/>
        <end position="74"/>
    </location>
</feature>
<accession>A0A484P2F1</accession>
<dbReference type="AlphaFoldDB" id="A0A484P2F1"/>
<feature type="transmembrane region" description="Helical" evidence="1">
    <location>
        <begin position="273"/>
        <end position="292"/>
    </location>
</feature>
<name>A0A484P2F1_9ZZZZ</name>
<dbReference type="GO" id="GO:0022857">
    <property type="term" value="F:transmembrane transporter activity"/>
    <property type="evidence" value="ECO:0007669"/>
    <property type="project" value="InterPro"/>
</dbReference>
<feature type="transmembrane region" description="Helical" evidence="1">
    <location>
        <begin position="234"/>
        <end position="253"/>
    </location>
</feature>
<dbReference type="PANTHER" id="PTHR43596">
    <property type="entry name" value="ADP,ATP CARRIER PROTEIN"/>
    <property type="match status" value="1"/>
</dbReference>